<proteinExistence type="predicted"/>
<reference evidence="1" key="2">
    <citation type="journal article" date="2015" name="Fish Shellfish Immunol.">
        <title>Early steps in the European eel (Anguilla anguilla)-Vibrio vulnificus interaction in the gills: Role of the RtxA13 toxin.</title>
        <authorList>
            <person name="Callol A."/>
            <person name="Pajuelo D."/>
            <person name="Ebbesson L."/>
            <person name="Teles M."/>
            <person name="MacKenzie S."/>
            <person name="Amaro C."/>
        </authorList>
    </citation>
    <scope>NUCLEOTIDE SEQUENCE</scope>
</reference>
<accession>A0A0E9Q9Q3</accession>
<name>A0A0E9Q9Q3_ANGAN</name>
<organism evidence="1">
    <name type="scientific">Anguilla anguilla</name>
    <name type="common">European freshwater eel</name>
    <name type="synonym">Muraena anguilla</name>
    <dbReference type="NCBI Taxonomy" id="7936"/>
    <lineage>
        <taxon>Eukaryota</taxon>
        <taxon>Metazoa</taxon>
        <taxon>Chordata</taxon>
        <taxon>Craniata</taxon>
        <taxon>Vertebrata</taxon>
        <taxon>Euteleostomi</taxon>
        <taxon>Actinopterygii</taxon>
        <taxon>Neopterygii</taxon>
        <taxon>Teleostei</taxon>
        <taxon>Anguilliformes</taxon>
        <taxon>Anguillidae</taxon>
        <taxon>Anguilla</taxon>
    </lineage>
</organism>
<reference evidence="1" key="1">
    <citation type="submission" date="2014-11" db="EMBL/GenBank/DDBJ databases">
        <authorList>
            <person name="Amaro Gonzalez C."/>
        </authorList>
    </citation>
    <scope>NUCLEOTIDE SEQUENCE</scope>
</reference>
<evidence type="ECO:0000313" key="1">
    <source>
        <dbReference type="EMBL" id="JAH12823.1"/>
    </source>
</evidence>
<protein>
    <submittedName>
        <fullName evidence="1">Uncharacterized protein</fullName>
    </submittedName>
</protein>
<sequence length="60" mass="6873">MTFCMTDSSFVPSDWTVIVLLRGSVASHHCFYRFHVNQYSDSALTLKLYLKPCETLEPVS</sequence>
<dbReference type="EMBL" id="GBXM01095754">
    <property type="protein sequence ID" value="JAH12823.1"/>
    <property type="molecule type" value="Transcribed_RNA"/>
</dbReference>
<dbReference type="AlphaFoldDB" id="A0A0E9Q9Q3"/>